<proteinExistence type="predicted"/>
<keyword evidence="5" id="KW-1185">Reference proteome</keyword>
<evidence type="ECO:0000256" key="3">
    <source>
        <dbReference type="SAM" id="SignalP"/>
    </source>
</evidence>
<protein>
    <recommendedName>
        <fullName evidence="6">Phosphoesterase</fullName>
    </recommendedName>
</protein>
<evidence type="ECO:0000256" key="2">
    <source>
        <dbReference type="SAM" id="MobiDB-lite"/>
    </source>
</evidence>
<gene>
    <name evidence="4" type="ORF">MOP44_23195</name>
</gene>
<dbReference type="EMBL" id="CP093313">
    <property type="protein sequence ID" value="UWZ83460.1"/>
    <property type="molecule type" value="Genomic_DNA"/>
</dbReference>
<evidence type="ECO:0000313" key="5">
    <source>
        <dbReference type="Proteomes" id="UP001059380"/>
    </source>
</evidence>
<organism evidence="4 5">
    <name type="scientific">Occallatibacter riparius</name>
    <dbReference type="NCBI Taxonomy" id="1002689"/>
    <lineage>
        <taxon>Bacteria</taxon>
        <taxon>Pseudomonadati</taxon>
        <taxon>Acidobacteriota</taxon>
        <taxon>Terriglobia</taxon>
        <taxon>Terriglobales</taxon>
        <taxon>Acidobacteriaceae</taxon>
        <taxon>Occallatibacter</taxon>
    </lineage>
</organism>
<keyword evidence="1" id="KW-0378">Hydrolase</keyword>
<name>A0A9J7BKQ8_9BACT</name>
<dbReference type="RefSeq" id="WP_260792795.1">
    <property type="nucleotide sequence ID" value="NZ_CP093313.1"/>
</dbReference>
<dbReference type="InterPro" id="IPR007312">
    <property type="entry name" value="Phosphoesterase"/>
</dbReference>
<dbReference type="Gene3D" id="3.40.720.10">
    <property type="entry name" value="Alkaline Phosphatase, subunit A"/>
    <property type="match status" value="2"/>
</dbReference>
<feature type="chain" id="PRO_5039941771" description="Phosphoesterase" evidence="3">
    <location>
        <begin position="26"/>
        <end position="709"/>
    </location>
</feature>
<dbReference type="GO" id="GO:0042578">
    <property type="term" value="F:phosphoric ester hydrolase activity"/>
    <property type="evidence" value="ECO:0007669"/>
    <property type="project" value="UniProtKB-ARBA"/>
</dbReference>
<keyword evidence="3" id="KW-0732">Signal</keyword>
<dbReference type="Proteomes" id="UP001059380">
    <property type="component" value="Chromosome"/>
</dbReference>
<accession>A0A9J7BKQ8</accession>
<evidence type="ECO:0000313" key="4">
    <source>
        <dbReference type="EMBL" id="UWZ83460.1"/>
    </source>
</evidence>
<evidence type="ECO:0000256" key="1">
    <source>
        <dbReference type="ARBA" id="ARBA00022801"/>
    </source>
</evidence>
<feature type="signal peptide" evidence="3">
    <location>
        <begin position="1"/>
        <end position="25"/>
    </location>
</feature>
<dbReference type="PANTHER" id="PTHR31956:SF1">
    <property type="entry name" value="NON-SPECIFIC PHOSPHOLIPASE C1"/>
    <property type="match status" value="1"/>
</dbReference>
<dbReference type="InterPro" id="IPR017850">
    <property type="entry name" value="Alkaline_phosphatase_core_sf"/>
</dbReference>
<sequence>MKTYTLPIFLLALFGIATVVPKAEAALPTVTITAQYSTISAGQSDVLTVKTGSAASCYVTGSDGSKYTLPYSGGTITVKPTVTTTYTATVTNGSGTTAAKTTIMVGAAKPTVSISAQNSTISSGSTDTLTVHASNATSVAVTGTDGSSYALSSTGGTVTVKPTSTTTYTAEASNSSTTVSAQTTVTVGAANPINHVIFMLQENHSFDNYFGMLNPYRHGKGWDIGADGKTYTVDGIDDKLTKISNQDDEGTSYPLFKLRTTCIDDDSSAWLESYGDVNRWDFSTTRGIKMDGFVHIAEGFAKSCNTSGTCSGTFTDTTGERAMGYYDEGFLNWYYYMASQFAVSDRWFSPMSSKSIPNRIATFSGGTTQGLVFDPGSNDHLPQLNINNIFQELQGAGVSWKVYYTVTQGGCTAGSACGTGSGNIPATTFLTFAYSTNVLKANPTHATCPSNMKPSSVWGDTSNYYCVDPNHIAPLSQYYTDAKNNTLPAFAFIESGSGRNDEHPGSGQSVLTGQSEVASVVNGLMTSPSWGSSAFFLAYDEGGGPYDHVPPVPGHSNAFTDTTLGSIPDISSIAVNPDGYNPCKPTNGVPTTHCDLAGIDPGTKSTDAAAQYGFRAQLGFRVPNIVISPYTRKHYVSHVPMDHTAVIKFVENRFLGSSVHLTARDAVQPNLLDFFDFTNKPWSTPPTPPAPVTPSSLGYNPCEPTLMGP</sequence>
<dbReference type="PANTHER" id="PTHR31956">
    <property type="entry name" value="NON-SPECIFIC PHOSPHOLIPASE C4-RELATED"/>
    <property type="match status" value="1"/>
</dbReference>
<dbReference type="AlphaFoldDB" id="A0A9J7BKQ8"/>
<evidence type="ECO:0008006" key="6">
    <source>
        <dbReference type="Google" id="ProtNLM"/>
    </source>
</evidence>
<dbReference type="KEGG" id="orp:MOP44_23195"/>
<feature type="region of interest" description="Disordered" evidence="2">
    <location>
        <begin position="684"/>
        <end position="709"/>
    </location>
</feature>
<dbReference type="Pfam" id="PF04185">
    <property type="entry name" value="Phosphoesterase"/>
    <property type="match status" value="1"/>
</dbReference>
<reference evidence="4" key="1">
    <citation type="submission" date="2021-04" db="EMBL/GenBank/DDBJ databases">
        <title>Phylogenetic analysis of Acidobacteriaceae.</title>
        <authorList>
            <person name="Qiu L."/>
            <person name="Zhang Q."/>
        </authorList>
    </citation>
    <scope>NUCLEOTIDE SEQUENCE</scope>
    <source>
        <strain evidence="4">DSM 25168</strain>
    </source>
</reference>